<dbReference type="RefSeq" id="XP_029632967.1">
    <property type="nucleotide sequence ID" value="XM_029777107.2"/>
</dbReference>
<reference evidence="3" key="1">
    <citation type="submission" date="2025-08" db="UniProtKB">
        <authorList>
            <consortium name="RefSeq"/>
        </authorList>
    </citation>
    <scope>IDENTIFICATION</scope>
</reference>
<dbReference type="GO" id="GO:0005737">
    <property type="term" value="C:cytoplasm"/>
    <property type="evidence" value="ECO:0007669"/>
    <property type="project" value="TreeGrafter"/>
</dbReference>
<dbReference type="PROSITE" id="PS50077">
    <property type="entry name" value="HEAT_REPEAT"/>
    <property type="match status" value="2"/>
</dbReference>
<dbReference type="SUPFAM" id="SSF48371">
    <property type="entry name" value="ARM repeat"/>
    <property type="match status" value="1"/>
</dbReference>
<feature type="domain" description="Phosphatase 2A Regulatory Subunit A helical" evidence="1">
    <location>
        <begin position="88"/>
        <end position="311"/>
    </location>
</feature>
<evidence type="ECO:0000313" key="3">
    <source>
        <dbReference type="RefSeq" id="XP_029632967.1"/>
    </source>
</evidence>
<dbReference type="InterPro" id="IPR011989">
    <property type="entry name" value="ARM-like"/>
</dbReference>
<name>A0A6P7S455_9MOLL</name>
<dbReference type="InterPro" id="IPR055231">
    <property type="entry name" value="2AA_helical"/>
</dbReference>
<evidence type="ECO:0000313" key="2">
    <source>
        <dbReference type="Proteomes" id="UP000515154"/>
    </source>
</evidence>
<dbReference type="KEGG" id="osn:115208818"/>
<proteinExistence type="predicted"/>
<dbReference type="InterPro" id="IPR051023">
    <property type="entry name" value="PP2A_Regulatory_Subunit_A"/>
</dbReference>
<dbReference type="InterPro" id="IPR016024">
    <property type="entry name" value="ARM-type_fold"/>
</dbReference>
<dbReference type="InterPro" id="IPR021133">
    <property type="entry name" value="HEAT_type_2"/>
</dbReference>
<dbReference type="Proteomes" id="UP000515154">
    <property type="component" value="Linkage group LG1"/>
</dbReference>
<sequence length="1009" mass="113139">MLSHFISDINYYRVVLEDTSESRGCRVEDGNCEENYFSDDNLTALQKLEKYIDSDNAFSRQLIARGILDTLRAAGNVEEDCLAVLKAMVHLSKDPEPTVRSDLVEQVPHVAMYCQEKSNLFANAVPTYILPLIVKYLSDSDNQVRKTSHAALVVLLEQELVERVDVEDQVVQVLLDLACPTSPDEFRTEAAALMCKMAPLLGREMTERLFLARFTQMCSDPLFHVRRICASNFGEICTVVGGESTEQNLLEKFGSLCEDSVWGVRKGCAESFMPLASICSVDVRRNVLTSLFVSLLCDQSRWVRMSAFQELGPFIYTFSSPNNDSGVYISEDGMLHVSEDVAERNLTDAEKEAKICCDRANETKQPSPSVEVDDEPKVETDNSSSQTSEYSQSCDKASVEICDKPSSPANIVDMQIDAAEPAAEASELTEIRLYTEEISIEEKKAKSIQSTIAALKSDATCTSEGDQSELSAEPTSSEEQQQQPESSSEMNIPPPPPTQTSDPTSSEVFNAFQYWRTPLPDIANVDLDLAASNNSKDDSNSADNLYASKLTHQDQDSNSTWWSGDLLSSLANMDLSKFWQVPSDLQWVNSAAEVERSAARIIHTASISTVYNPSETVSNIGSTHLFGHHVNESAKAMGDCYSSDTNLHQSYEGNSANADYPCARITKLSAQQEIVPPSLLQRFLTMVDPALSQTVDSEITRHCAYSFPAVAYTLGRHNWHCLKSLFETLAADMQWKVRRTLAFSIHKLAVILGEDITHKDLVPVFDGFLKDLDEVRIGVLKHLMEFLKLLKPSVRNAYLPKFDNFLTTDNHRNWRFRLELAEQCELLSSLFQAEENSTFLLPIALTLLSDKVAEVRLAACALASTLLKQLYNTREQYYQRMVNDLVECFATYPNWVKRQVYAHLCWSILEDNSIPPERFAVDFLPSLLDLATDIIPNVRITSSKTLSQCVLSVDYLVSRKNPHYERLVETMLKLQVDKDKDVRYFSALAPNKFQEDSHEENTCQDTVPV</sequence>
<protein>
    <submittedName>
        <fullName evidence="3">Serine/threonine-protein phosphatase 4 regulatory subunit 1 isoform X1</fullName>
    </submittedName>
</protein>
<dbReference type="PANTHER" id="PTHR10648:SF1">
    <property type="entry name" value="SERINE_THREONINE-PROTEIN PHOSPHATASE 4 REGULATORY SUBUNIT 1"/>
    <property type="match status" value="1"/>
</dbReference>
<evidence type="ECO:0000259" key="1">
    <source>
        <dbReference type="Pfam" id="PF22956"/>
    </source>
</evidence>
<accession>A0A6P7S455</accession>
<dbReference type="Pfam" id="PF22956">
    <property type="entry name" value="VPS15-like_hel"/>
    <property type="match status" value="1"/>
</dbReference>
<gene>
    <name evidence="3" type="primary">LOC115208818</name>
</gene>
<dbReference type="AlphaFoldDB" id="A0A6P7S455"/>
<organism evidence="2 3">
    <name type="scientific">Octopus sinensis</name>
    <name type="common">East Asian common octopus</name>
    <dbReference type="NCBI Taxonomy" id="2607531"/>
    <lineage>
        <taxon>Eukaryota</taxon>
        <taxon>Metazoa</taxon>
        <taxon>Spiralia</taxon>
        <taxon>Lophotrochozoa</taxon>
        <taxon>Mollusca</taxon>
        <taxon>Cephalopoda</taxon>
        <taxon>Coleoidea</taxon>
        <taxon>Octopodiformes</taxon>
        <taxon>Octopoda</taxon>
        <taxon>Incirrata</taxon>
        <taxon>Octopodidae</taxon>
        <taxon>Octopus</taxon>
    </lineage>
</organism>
<dbReference type="GO" id="GO:0019888">
    <property type="term" value="F:protein phosphatase regulator activity"/>
    <property type="evidence" value="ECO:0007669"/>
    <property type="project" value="TreeGrafter"/>
</dbReference>
<keyword evidence="2" id="KW-1185">Reference proteome</keyword>
<dbReference type="Gene3D" id="1.25.10.10">
    <property type="entry name" value="Leucine-rich Repeat Variant"/>
    <property type="match status" value="2"/>
</dbReference>
<dbReference type="PANTHER" id="PTHR10648">
    <property type="entry name" value="SERINE/THREONINE-PROTEIN PHOSPHATASE PP2A 65 KDA REGULATORY SUBUNIT"/>
    <property type="match status" value="1"/>
</dbReference>